<feature type="domain" description="N-acetyltransferase" evidence="1">
    <location>
        <begin position="2"/>
        <end position="144"/>
    </location>
</feature>
<dbReference type="GO" id="GO:0016747">
    <property type="term" value="F:acyltransferase activity, transferring groups other than amino-acyl groups"/>
    <property type="evidence" value="ECO:0007669"/>
    <property type="project" value="InterPro"/>
</dbReference>
<dbReference type="OrthoDB" id="9815099at2"/>
<dbReference type="AlphaFoldDB" id="A0A8G2BJM6"/>
<dbReference type="InterPro" id="IPR000182">
    <property type="entry name" value="GNAT_dom"/>
</dbReference>
<dbReference type="Pfam" id="PF13508">
    <property type="entry name" value="Acetyltransf_7"/>
    <property type="match status" value="1"/>
</dbReference>
<accession>A0A8G2BJM6</accession>
<dbReference type="EMBL" id="FNBW01000010">
    <property type="protein sequence ID" value="SDG08313.1"/>
    <property type="molecule type" value="Genomic_DNA"/>
</dbReference>
<dbReference type="RefSeq" id="WP_139189360.1">
    <property type="nucleotide sequence ID" value="NZ_FNBW01000010.1"/>
</dbReference>
<sequence length="188" mass="20236">MFHIRAELPADTSAVEHLNDLGFGTDRKGRTVWRLRQGPVAEGLAFVADDPIDGRVLATIRFWQVDVGRADAGQDISAVLLGPLAVCPTMQGQGLGRALVSHGLQAARDGGWDICLVSGEPSYYLPFGFEPAPPYGFEMPGPLKAGWLQVRDLRAGALDGLPRKGTRPIRPWRWVRGAGDVTALRAAG</sequence>
<reference evidence="2 3" key="1">
    <citation type="submission" date="2016-10" db="EMBL/GenBank/DDBJ databases">
        <authorList>
            <person name="Varghese N."/>
            <person name="Submissions S."/>
        </authorList>
    </citation>
    <scope>NUCLEOTIDE SEQUENCE [LARGE SCALE GENOMIC DNA]</scope>
    <source>
        <strain evidence="2 3">DSM 18839</strain>
    </source>
</reference>
<protein>
    <submittedName>
        <fullName evidence="2">Predicted N-acetyltransferase YhbS</fullName>
    </submittedName>
</protein>
<dbReference type="Gene3D" id="3.40.630.30">
    <property type="match status" value="1"/>
</dbReference>
<keyword evidence="3" id="KW-1185">Reference proteome</keyword>
<gene>
    <name evidence="2" type="ORF">SAMN05660686_03286</name>
</gene>
<evidence type="ECO:0000313" key="2">
    <source>
        <dbReference type="EMBL" id="SDG08313.1"/>
    </source>
</evidence>
<comment type="caution">
    <text evidence="2">The sequence shown here is derived from an EMBL/GenBank/DDBJ whole genome shotgun (WGS) entry which is preliminary data.</text>
</comment>
<dbReference type="CDD" id="cd04301">
    <property type="entry name" value="NAT_SF"/>
    <property type="match status" value="1"/>
</dbReference>
<dbReference type="PROSITE" id="PS51186">
    <property type="entry name" value="GNAT"/>
    <property type="match status" value="1"/>
</dbReference>
<evidence type="ECO:0000259" key="1">
    <source>
        <dbReference type="PROSITE" id="PS51186"/>
    </source>
</evidence>
<dbReference type="Proteomes" id="UP000198615">
    <property type="component" value="Unassembled WGS sequence"/>
</dbReference>
<dbReference type="SUPFAM" id="SSF55729">
    <property type="entry name" value="Acyl-CoA N-acyltransferases (Nat)"/>
    <property type="match status" value="1"/>
</dbReference>
<keyword evidence="2" id="KW-0808">Transferase</keyword>
<organism evidence="2 3">
    <name type="scientific">Thalassobaculum litoreum DSM 18839</name>
    <dbReference type="NCBI Taxonomy" id="1123362"/>
    <lineage>
        <taxon>Bacteria</taxon>
        <taxon>Pseudomonadati</taxon>
        <taxon>Pseudomonadota</taxon>
        <taxon>Alphaproteobacteria</taxon>
        <taxon>Rhodospirillales</taxon>
        <taxon>Thalassobaculaceae</taxon>
        <taxon>Thalassobaculum</taxon>
    </lineage>
</organism>
<name>A0A8G2BJM6_9PROT</name>
<evidence type="ECO:0000313" key="3">
    <source>
        <dbReference type="Proteomes" id="UP000198615"/>
    </source>
</evidence>
<proteinExistence type="predicted"/>
<dbReference type="InterPro" id="IPR016181">
    <property type="entry name" value="Acyl_CoA_acyltransferase"/>
</dbReference>